<evidence type="ECO:0000256" key="3">
    <source>
        <dbReference type="ARBA" id="ARBA00022670"/>
    </source>
</evidence>
<evidence type="ECO:0000256" key="7">
    <source>
        <dbReference type="ARBA" id="ARBA00023136"/>
    </source>
</evidence>
<keyword evidence="7 8" id="KW-0472">Membrane</keyword>
<evidence type="ECO:0000256" key="5">
    <source>
        <dbReference type="ARBA" id="ARBA00022801"/>
    </source>
</evidence>
<reference evidence="9" key="1">
    <citation type="submission" date="2020-06" db="EMBL/GenBank/DDBJ databases">
        <title>Characterization of fructooligosaccharide metabolism and fructooligosaccharide-degrading enzymes in human commensal butyrate producers.</title>
        <authorList>
            <person name="Tanno H."/>
            <person name="Fujii T."/>
            <person name="Hirano K."/>
            <person name="Maeno S."/>
            <person name="Tonozuka T."/>
            <person name="Sakamoto M."/>
            <person name="Ohkuma M."/>
            <person name="Tochio T."/>
            <person name="Endo A."/>
        </authorList>
    </citation>
    <scope>NUCLEOTIDE SEQUENCE</scope>
    <source>
        <strain evidence="9">JCM 31265</strain>
    </source>
</reference>
<feature type="transmembrane region" description="Helical" evidence="8">
    <location>
        <begin position="98"/>
        <end position="115"/>
    </location>
</feature>
<feature type="transmembrane region" description="Helical" evidence="8">
    <location>
        <begin position="155"/>
        <end position="177"/>
    </location>
</feature>
<accession>A0AAI9NXQ4</accession>
<evidence type="ECO:0000256" key="8">
    <source>
        <dbReference type="SAM" id="Phobius"/>
    </source>
</evidence>
<dbReference type="InterPro" id="IPR019127">
    <property type="entry name" value="Exosortase"/>
</dbReference>
<dbReference type="InterPro" id="IPR017541">
    <property type="entry name" value="Exosort-XrtG"/>
</dbReference>
<evidence type="ECO:0000256" key="4">
    <source>
        <dbReference type="ARBA" id="ARBA00022692"/>
    </source>
</evidence>
<dbReference type="GO" id="GO:0008233">
    <property type="term" value="F:peptidase activity"/>
    <property type="evidence" value="ECO:0007669"/>
    <property type="project" value="UniProtKB-KW"/>
</dbReference>
<protein>
    <submittedName>
        <fullName evidence="9">Exosortase family protein XrtG</fullName>
    </submittedName>
</protein>
<dbReference type="InterPro" id="IPR026392">
    <property type="entry name" value="Exo/Archaeosortase_dom"/>
</dbReference>
<feature type="transmembrane region" description="Helical" evidence="8">
    <location>
        <begin position="122"/>
        <end position="149"/>
    </location>
</feature>
<keyword evidence="3" id="KW-0645">Protease</keyword>
<evidence type="ECO:0000256" key="6">
    <source>
        <dbReference type="ARBA" id="ARBA00022989"/>
    </source>
</evidence>
<dbReference type="NCBIfam" id="TIGR03110">
    <property type="entry name" value="exosort_Gpos"/>
    <property type="match status" value="1"/>
</dbReference>
<dbReference type="EMBL" id="BLYL01000001">
    <property type="protein sequence ID" value="GFO93275.1"/>
    <property type="molecule type" value="Genomic_DNA"/>
</dbReference>
<dbReference type="Pfam" id="PF09721">
    <property type="entry name" value="Exosortase_EpsH"/>
    <property type="match status" value="1"/>
</dbReference>
<dbReference type="GO" id="GO:0005886">
    <property type="term" value="C:plasma membrane"/>
    <property type="evidence" value="ECO:0007669"/>
    <property type="project" value="UniProtKB-SubCell"/>
</dbReference>
<proteinExistence type="predicted"/>
<evidence type="ECO:0000256" key="2">
    <source>
        <dbReference type="ARBA" id="ARBA00022475"/>
    </source>
</evidence>
<dbReference type="NCBIfam" id="TIGR04178">
    <property type="entry name" value="exo_archaeo"/>
    <property type="match status" value="1"/>
</dbReference>
<name>A0AAI9NXQ4_9FIRM</name>
<evidence type="ECO:0000256" key="1">
    <source>
        <dbReference type="ARBA" id="ARBA00004651"/>
    </source>
</evidence>
<organism evidence="9 10">
    <name type="scientific">Coprococcus eutactus</name>
    <dbReference type="NCBI Taxonomy" id="33043"/>
    <lineage>
        <taxon>Bacteria</taxon>
        <taxon>Bacillati</taxon>
        <taxon>Bacillota</taxon>
        <taxon>Clostridia</taxon>
        <taxon>Lachnospirales</taxon>
        <taxon>Lachnospiraceae</taxon>
        <taxon>Coprococcus</taxon>
    </lineage>
</organism>
<evidence type="ECO:0000313" key="10">
    <source>
        <dbReference type="Proteomes" id="UP000660047"/>
    </source>
</evidence>
<dbReference type="AlphaFoldDB" id="A0AAI9NXQ4"/>
<keyword evidence="4 8" id="KW-0812">Transmembrane</keyword>
<comment type="caution">
    <text evidence="9">The sequence shown here is derived from an EMBL/GenBank/DDBJ whole genome shotgun (WGS) entry which is preliminary data.</text>
</comment>
<dbReference type="RefSeq" id="WP_015535028.1">
    <property type="nucleotide sequence ID" value="NZ_BLYL01000001.1"/>
</dbReference>
<keyword evidence="2" id="KW-1003">Cell membrane</keyword>
<sequence length="201" mass="22866">MNILLIVTFIIWIYVLTVLKRGKLEFWYFIAGSVGLFIYMLILVEPVILAPLQKAVSAVAGMFGDMTGIYESYFNKNVIFISTGDTNLSMYIDYECSGIIEILAFLALLWFFPLYHTYEKSVLSVVGGFAIFVSNVLRIFVICLIIYMFGESSYFIAHTIIGRLVFYACTVALYFFVFTKSQIIRQKVGGFKFDAHNADIS</sequence>
<dbReference type="Proteomes" id="UP000660047">
    <property type="component" value="Unassembled WGS sequence"/>
</dbReference>
<comment type="subcellular location">
    <subcellularLocation>
        <location evidence="1">Cell membrane</location>
        <topology evidence="1">Multi-pass membrane protein</topology>
    </subcellularLocation>
</comment>
<dbReference type="GO" id="GO:0006508">
    <property type="term" value="P:proteolysis"/>
    <property type="evidence" value="ECO:0007669"/>
    <property type="project" value="UniProtKB-KW"/>
</dbReference>
<feature type="transmembrane region" description="Helical" evidence="8">
    <location>
        <begin position="27"/>
        <end position="52"/>
    </location>
</feature>
<evidence type="ECO:0000313" key="9">
    <source>
        <dbReference type="EMBL" id="GFO93275.1"/>
    </source>
</evidence>
<gene>
    <name evidence="9" type="ORF">COEU31_03210</name>
</gene>
<keyword evidence="6 8" id="KW-1133">Transmembrane helix</keyword>
<keyword evidence="5" id="KW-0378">Hydrolase</keyword>